<dbReference type="GeneID" id="5697258"/>
<dbReference type="Pfam" id="PF04679">
    <property type="entry name" value="DNA_ligase_A_C"/>
    <property type="match status" value="1"/>
</dbReference>
<dbReference type="Gene3D" id="2.40.50.140">
    <property type="entry name" value="Nucleic acid-binding proteins"/>
    <property type="match status" value="1"/>
</dbReference>
<accession>A8BWV4</accession>
<sequence length="810" mass="90501">MQLSIDAFLQSHSRSNGEPPRKAKNVASSSSTTPTATKADLGTSSQMSTSNIVASNGQEVEKDISFPFASLSAAWKRIEDTTKRLEKSREMVQMLLQIYLESTKDIVPAVLLSTNQLREPWSDLPSVLNFAEISLRKVISKTFGSDPTTIQKLIEKHGDIGAVAEKVKKSQSATFAPRRPLNVSDVYQKLLQIADTSGASSMDDKSTIISNLLYNGTTLDTRYISRLIAGKFRLGIQKKSIVSTLADLLCCIILCKIKGFATKDRISEVYDTLLGYGRVPIIKAADTAVELTGKKGKTGDDNHSNKSGRKDDDLDIDNVSRSDDSDVYEYSSDSVSIGAIGDQFESLHGDLLSINSKELRTHCHIVISKAYSSCPSFEVILNQIIAHCGEGSERNKNQTNIEGVLAALYSMTIKPGVPVLSMLARPTTSYGEIIQRISCEQSFSAEYKYDGFRAQVHYDARASTNKIQIFSRSLENMSKRFPDVSESVMNSFQESKLFAGMTVEERENANFVIDGEICPINADTGLVLPFQYLSRREKDILKAQKDAKQVKEVKTRTEIVMYAFDILFLNSRDYLSVDLADRKEALYYAFAVLPRRFEFARAVTCTQDTNLKDLLEEAVQNKTEGLIVKILRSRDSWYRPDERSHAWLKLKKDYLEDVGDSFDLVPVAAWMGTGKRTGVLGAYLLASFNEECDQWETVCQLGTGFSDADLAVFHDSFVKCGMKEKPASIEARLDKEPDMWFDPETSQVWEVKCANLSLSMKHTLCFNPETGQGISLRLPRLLRARPDKRPWDCTKASVIFEAFMSQPERS</sequence>
<dbReference type="EMBL" id="AACB03000005">
    <property type="protein sequence ID" value="KAE8301218.1"/>
    <property type="molecule type" value="Genomic_DNA"/>
</dbReference>
<evidence type="ECO:0000256" key="2">
    <source>
        <dbReference type="ARBA" id="ARBA00022598"/>
    </source>
</evidence>
<dbReference type="InterPro" id="IPR000977">
    <property type="entry name" value="DNA_ligase_ATP-dep"/>
</dbReference>
<dbReference type="GO" id="GO:0006310">
    <property type="term" value="P:DNA recombination"/>
    <property type="evidence" value="ECO:0007669"/>
    <property type="project" value="UniProtKB-KW"/>
</dbReference>
<dbReference type="Pfam" id="PF01068">
    <property type="entry name" value="DNA_ligase_A_M"/>
    <property type="match status" value="1"/>
</dbReference>
<organism evidence="15 16">
    <name type="scientific">Giardia intestinalis (strain ATCC 50803 / WB clone C6)</name>
    <name type="common">Giardia lamblia</name>
    <dbReference type="NCBI Taxonomy" id="184922"/>
    <lineage>
        <taxon>Eukaryota</taxon>
        <taxon>Metamonada</taxon>
        <taxon>Diplomonadida</taxon>
        <taxon>Hexamitidae</taxon>
        <taxon>Giardiinae</taxon>
        <taxon>Giardia</taxon>
    </lineage>
</organism>
<keyword evidence="6 12" id="KW-0227">DNA damage</keyword>
<evidence type="ECO:0000256" key="1">
    <source>
        <dbReference type="ARBA" id="ARBA00007572"/>
    </source>
</evidence>
<reference evidence="15 16" key="1">
    <citation type="journal article" date="2007" name="Science">
        <title>Genomic minimalism in the early diverging intestinal parasite Giardia lamblia.</title>
        <authorList>
            <person name="Morrison H.G."/>
            <person name="McArthur A.G."/>
            <person name="Gillin F.D."/>
            <person name="Aley S.B."/>
            <person name="Adam R.D."/>
            <person name="Olsen G.J."/>
            <person name="Best A.A."/>
            <person name="Cande W.Z."/>
            <person name="Chen F."/>
            <person name="Cipriano M.J."/>
            <person name="Davids B.J."/>
            <person name="Dawson S.C."/>
            <person name="Elmendorf H.G."/>
            <person name="Hehl A.B."/>
            <person name="Holder M.E."/>
            <person name="Huse S.M."/>
            <person name="Kim U.U."/>
            <person name="Lasek-Nesselquist E."/>
            <person name="Manning G."/>
            <person name="Nigam A."/>
            <person name="Nixon J.E."/>
            <person name="Palm D."/>
            <person name="Passamaneck N.E."/>
            <person name="Prabhu A."/>
            <person name="Reich C.I."/>
            <person name="Reiner D.S."/>
            <person name="Samuelson J."/>
            <person name="Svard S.G."/>
            <person name="Sogin M.L."/>
        </authorList>
    </citation>
    <scope>NUCLEOTIDE SEQUENCE [LARGE SCALE GENOMIC DNA]</scope>
    <source>
        <strain evidence="15 16">WB C6</strain>
    </source>
</reference>
<evidence type="ECO:0000256" key="5">
    <source>
        <dbReference type="ARBA" id="ARBA00022741"/>
    </source>
</evidence>
<feature type="compositionally biased region" description="Basic and acidic residues" evidence="14">
    <location>
        <begin position="297"/>
        <end position="320"/>
    </location>
</feature>
<feature type="compositionally biased region" description="Low complexity" evidence="14">
    <location>
        <begin position="27"/>
        <end position="37"/>
    </location>
</feature>
<dbReference type="EC" id="6.5.1.1" evidence="12"/>
<dbReference type="OMA" id="DERSHAW"/>
<dbReference type="HOGENOM" id="CLU_005138_4_2_1"/>
<dbReference type="FunCoup" id="A8BWV4">
    <property type="interactions" value="193"/>
</dbReference>
<keyword evidence="16" id="KW-1185">Reference proteome</keyword>
<dbReference type="STRING" id="184922.A8BWV4"/>
<dbReference type="PROSITE" id="PS50160">
    <property type="entry name" value="DNA_LIGASE_A3"/>
    <property type="match status" value="1"/>
</dbReference>
<dbReference type="RefSeq" id="XP_001704402.1">
    <property type="nucleotide sequence ID" value="XM_001704350.1"/>
</dbReference>
<dbReference type="PANTHER" id="PTHR45674:SF4">
    <property type="entry name" value="DNA LIGASE 1"/>
    <property type="match status" value="1"/>
</dbReference>
<dbReference type="SUPFAM" id="SSF117018">
    <property type="entry name" value="ATP-dependent DNA ligase DNA-binding domain"/>
    <property type="match status" value="1"/>
</dbReference>
<dbReference type="PANTHER" id="PTHR45674">
    <property type="entry name" value="DNA LIGASE 1/3 FAMILY MEMBER"/>
    <property type="match status" value="1"/>
</dbReference>
<gene>
    <name evidence="15" type="ORF">GL50803_007649</name>
</gene>
<dbReference type="SUPFAM" id="SSF50249">
    <property type="entry name" value="Nucleic acid-binding proteins"/>
    <property type="match status" value="1"/>
</dbReference>
<dbReference type="Pfam" id="PF04675">
    <property type="entry name" value="DNA_ligase_A_N"/>
    <property type="match status" value="1"/>
</dbReference>
<evidence type="ECO:0000256" key="9">
    <source>
        <dbReference type="ARBA" id="ARBA00023204"/>
    </source>
</evidence>
<evidence type="ECO:0000256" key="12">
    <source>
        <dbReference type="RuleBase" id="RU000617"/>
    </source>
</evidence>
<feature type="region of interest" description="Disordered" evidence="14">
    <location>
        <begin position="10"/>
        <end position="49"/>
    </location>
</feature>
<dbReference type="GO" id="GO:0006281">
    <property type="term" value="P:DNA repair"/>
    <property type="evidence" value="ECO:0007669"/>
    <property type="project" value="UniProtKB-KW"/>
</dbReference>
<proteinExistence type="inferred from homology"/>
<keyword evidence="2 12" id="KW-0436">Ligase</keyword>
<dbReference type="KEGG" id="gla:GL50803_007649"/>
<dbReference type="InterPro" id="IPR012340">
    <property type="entry name" value="NA-bd_OB-fold"/>
</dbReference>
<evidence type="ECO:0000313" key="16">
    <source>
        <dbReference type="Proteomes" id="UP000001548"/>
    </source>
</evidence>
<evidence type="ECO:0000256" key="7">
    <source>
        <dbReference type="ARBA" id="ARBA00022840"/>
    </source>
</evidence>
<evidence type="ECO:0000256" key="3">
    <source>
        <dbReference type="ARBA" id="ARBA00022618"/>
    </source>
</evidence>
<evidence type="ECO:0000256" key="13">
    <source>
        <dbReference type="RuleBase" id="RU004196"/>
    </source>
</evidence>
<keyword evidence="9 12" id="KW-0234">DNA repair</keyword>
<evidence type="ECO:0000256" key="11">
    <source>
        <dbReference type="ARBA" id="ARBA00034003"/>
    </source>
</evidence>
<dbReference type="InterPro" id="IPR036599">
    <property type="entry name" value="DNA_ligase_N_sf"/>
</dbReference>
<dbReference type="CDD" id="cd07900">
    <property type="entry name" value="Adenylation_DNA_ligase_I_Euk"/>
    <property type="match status" value="1"/>
</dbReference>
<comment type="caution">
    <text evidence="15">The sequence shown here is derived from an EMBL/GenBank/DDBJ whole genome shotgun (WGS) entry which is preliminary data.</text>
</comment>
<dbReference type="GO" id="GO:0006273">
    <property type="term" value="P:lagging strand elongation"/>
    <property type="evidence" value="ECO:0000318"/>
    <property type="project" value="GO_Central"/>
</dbReference>
<keyword evidence="7 12" id="KW-0067">ATP-binding</keyword>
<dbReference type="SUPFAM" id="SSF56091">
    <property type="entry name" value="DNA ligase/mRNA capping enzyme, catalytic domain"/>
    <property type="match status" value="1"/>
</dbReference>
<dbReference type="Proteomes" id="UP000001548">
    <property type="component" value="Unassembled WGS sequence"/>
</dbReference>
<keyword evidence="8 12" id="KW-0233">DNA recombination</keyword>
<keyword evidence="10" id="KW-0131">Cell cycle</keyword>
<dbReference type="SMR" id="A8BWV4"/>
<dbReference type="GO" id="GO:0003910">
    <property type="term" value="F:DNA ligase (ATP) activity"/>
    <property type="evidence" value="ECO:0000318"/>
    <property type="project" value="GO_Central"/>
</dbReference>
<comment type="similarity">
    <text evidence="1 13">Belongs to the ATP-dependent DNA ligase family.</text>
</comment>
<dbReference type="GO" id="GO:0003677">
    <property type="term" value="F:DNA binding"/>
    <property type="evidence" value="ECO:0007669"/>
    <property type="project" value="InterPro"/>
</dbReference>
<dbReference type="PROSITE" id="PS00697">
    <property type="entry name" value="DNA_LIGASE_A1"/>
    <property type="match status" value="1"/>
</dbReference>
<dbReference type="InterPro" id="IPR012308">
    <property type="entry name" value="DNA_ligase_ATP-dep_N"/>
</dbReference>
<dbReference type="NCBIfam" id="TIGR00574">
    <property type="entry name" value="dnl1"/>
    <property type="match status" value="1"/>
</dbReference>
<evidence type="ECO:0000256" key="10">
    <source>
        <dbReference type="ARBA" id="ARBA00023306"/>
    </source>
</evidence>
<dbReference type="InterPro" id="IPR016059">
    <property type="entry name" value="DNA_ligase_ATP-dep_CS"/>
</dbReference>
<feature type="region of interest" description="Disordered" evidence="14">
    <location>
        <begin position="293"/>
        <end position="320"/>
    </location>
</feature>
<dbReference type="GO" id="GO:0005634">
    <property type="term" value="C:nucleus"/>
    <property type="evidence" value="ECO:0000318"/>
    <property type="project" value="GO_Central"/>
</dbReference>
<evidence type="ECO:0000256" key="6">
    <source>
        <dbReference type="ARBA" id="ARBA00022763"/>
    </source>
</evidence>
<dbReference type="Gene3D" id="1.10.3260.10">
    <property type="entry name" value="DNA ligase, ATP-dependent, N-terminal domain"/>
    <property type="match status" value="1"/>
</dbReference>
<dbReference type="Gene3D" id="3.30.470.30">
    <property type="entry name" value="DNA ligase/mRNA capping enzyme"/>
    <property type="match status" value="1"/>
</dbReference>
<evidence type="ECO:0000256" key="4">
    <source>
        <dbReference type="ARBA" id="ARBA00022705"/>
    </source>
</evidence>
<dbReference type="InterPro" id="IPR050191">
    <property type="entry name" value="ATP-dep_DNA_ligase"/>
</dbReference>
<dbReference type="AlphaFoldDB" id="A8BWV4"/>
<keyword evidence="3" id="KW-0132">Cell division</keyword>
<keyword evidence="4" id="KW-0235">DNA replication</keyword>
<dbReference type="FunFam" id="2.40.50.140:FF:000062">
    <property type="entry name" value="DNA ligase"/>
    <property type="match status" value="1"/>
</dbReference>
<protein>
    <recommendedName>
        <fullName evidence="12">DNA ligase</fullName>
        <ecNumber evidence="12">6.5.1.1</ecNumber>
    </recommendedName>
</protein>
<name>A8BWV4_GIAIC</name>
<dbReference type="InterPro" id="IPR012309">
    <property type="entry name" value="DNA_ligase_ATP-dep_C"/>
</dbReference>
<dbReference type="VEuPathDB" id="GiardiaDB:GL50803_7649"/>
<dbReference type="GO" id="GO:0051301">
    <property type="term" value="P:cell division"/>
    <property type="evidence" value="ECO:0007669"/>
    <property type="project" value="UniProtKB-KW"/>
</dbReference>
<evidence type="ECO:0000313" key="15">
    <source>
        <dbReference type="EMBL" id="KAE8301218.1"/>
    </source>
</evidence>
<dbReference type="GO" id="GO:0005524">
    <property type="term" value="F:ATP binding"/>
    <property type="evidence" value="ECO:0007669"/>
    <property type="project" value="UniProtKB-KW"/>
</dbReference>
<evidence type="ECO:0000256" key="8">
    <source>
        <dbReference type="ARBA" id="ARBA00023172"/>
    </source>
</evidence>
<dbReference type="GO" id="GO:0071897">
    <property type="term" value="P:DNA biosynthetic process"/>
    <property type="evidence" value="ECO:0007669"/>
    <property type="project" value="InterPro"/>
</dbReference>
<dbReference type="FunFam" id="3.30.470.30:FF:000057">
    <property type="entry name" value="DNA ligase"/>
    <property type="match status" value="1"/>
</dbReference>
<keyword evidence="5 12" id="KW-0547">Nucleotide-binding</keyword>
<dbReference type="InterPro" id="IPR012310">
    <property type="entry name" value="DNA_ligase_ATP-dep_cent"/>
</dbReference>
<evidence type="ECO:0000256" key="14">
    <source>
        <dbReference type="SAM" id="MobiDB-lite"/>
    </source>
</evidence>
<comment type="catalytic activity">
    <reaction evidence="11 12">
        <text>ATP + (deoxyribonucleotide)n-3'-hydroxyl + 5'-phospho-(deoxyribonucleotide)m = (deoxyribonucleotide)n+m + AMP + diphosphate.</text>
        <dbReference type="EC" id="6.5.1.1"/>
    </reaction>
</comment>